<name>A0AAN4ZKR6_9BILA</name>
<gene>
    <name evidence="2" type="ORF">PMAYCL1PPCAC_13297</name>
</gene>
<proteinExistence type="predicted"/>
<evidence type="ECO:0000313" key="3">
    <source>
        <dbReference type="Proteomes" id="UP001328107"/>
    </source>
</evidence>
<feature type="non-terminal residue" evidence="2">
    <location>
        <position position="1"/>
    </location>
</feature>
<reference evidence="3" key="1">
    <citation type="submission" date="2022-10" db="EMBL/GenBank/DDBJ databases">
        <title>Genome assembly of Pristionchus species.</title>
        <authorList>
            <person name="Yoshida K."/>
            <person name="Sommer R.J."/>
        </authorList>
    </citation>
    <scope>NUCLEOTIDE SEQUENCE [LARGE SCALE GENOMIC DNA]</scope>
    <source>
        <strain evidence="3">RS5460</strain>
    </source>
</reference>
<organism evidence="2 3">
    <name type="scientific">Pristionchus mayeri</name>
    <dbReference type="NCBI Taxonomy" id="1317129"/>
    <lineage>
        <taxon>Eukaryota</taxon>
        <taxon>Metazoa</taxon>
        <taxon>Ecdysozoa</taxon>
        <taxon>Nematoda</taxon>
        <taxon>Chromadorea</taxon>
        <taxon>Rhabditida</taxon>
        <taxon>Rhabditina</taxon>
        <taxon>Diplogasteromorpha</taxon>
        <taxon>Diplogasteroidea</taxon>
        <taxon>Neodiplogasteridae</taxon>
        <taxon>Pristionchus</taxon>
    </lineage>
</organism>
<evidence type="ECO:0000313" key="2">
    <source>
        <dbReference type="EMBL" id="GMR43102.1"/>
    </source>
</evidence>
<accession>A0AAN4ZKR6</accession>
<comment type="caution">
    <text evidence="2">The sequence shown here is derived from an EMBL/GenBank/DDBJ whole genome shotgun (WGS) entry which is preliminary data.</text>
</comment>
<dbReference type="EMBL" id="BTRK01000003">
    <property type="protein sequence ID" value="GMR43102.1"/>
    <property type="molecule type" value="Genomic_DNA"/>
</dbReference>
<evidence type="ECO:0000256" key="1">
    <source>
        <dbReference type="SAM" id="MobiDB-lite"/>
    </source>
</evidence>
<protein>
    <submittedName>
        <fullName evidence="2">Uncharacterized protein</fullName>
    </submittedName>
</protein>
<keyword evidence="3" id="KW-1185">Reference proteome</keyword>
<feature type="region of interest" description="Disordered" evidence="1">
    <location>
        <begin position="1"/>
        <end position="68"/>
    </location>
</feature>
<dbReference type="AlphaFoldDB" id="A0AAN4ZKR6"/>
<dbReference type="Proteomes" id="UP001328107">
    <property type="component" value="Unassembled WGS sequence"/>
</dbReference>
<feature type="compositionally biased region" description="Basic and acidic residues" evidence="1">
    <location>
        <begin position="27"/>
        <end position="42"/>
    </location>
</feature>
<sequence>DWRRSQRGSARTACRRESNVPLRRSHSREVHAPSHVEWETSRAMRPPGAALPSQSPRVSAPVVSSEGR</sequence>